<evidence type="ECO:0000313" key="2">
    <source>
        <dbReference type="Proteomes" id="UP000325296"/>
    </source>
</evidence>
<protein>
    <submittedName>
        <fullName evidence="1">Uncharacterized protein</fullName>
    </submittedName>
</protein>
<gene>
    <name evidence="1" type="ORF">F1720_14130</name>
</gene>
<dbReference type="RefSeq" id="WP_090292055.1">
    <property type="nucleotide sequence ID" value="NZ_BMNU01000002.1"/>
</dbReference>
<reference evidence="1 2" key="1">
    <citation type="submission" date="2019-09" db="EMBL/GenBank/DDBJ databases">
        <title>Draft genome sequence of Pseudomonas brenneri CCUG 51514(T).</title>
        <authorList>
            <person name="Tunovic T."/>
            <person name="Pineiro-Iglesias B."/>
            <person name="Unosson C."/>
            <person name="Inganas E."/>
            <person name="Ohlen M."/>
            <person name="Cardew S."/>
            <person name="Jensie-Markopoulos S."/>
            <person name="Salva-Serra F."/>
            <person name="Jaen-Luchoro D."/>
            <person name="Svensson-Stadler L."/>
            <person name="Chun J."/>
            <person name="Moore E."/>
        </authorList>
    </citation>
    <scope>NUCLEOTIDE SEQUENCE [LARGE SCALE GENOMIC DNA]</scope>
    <source>
        <strain evidence="1 2">CCUG 51514</strain>
    </source>
</reference>
<proteinExistence type="predicted"/>
<dbReference type="Proteomes" id="UP000325296">
    <property type="component" value="Unassembled WGS sequence"/>
</dbReference>
<dbReference type="AlphaFoldDB" id="A0A5B2UUB9"/>
<comment type="caution">
    <text evidence="1">The sequence shown here is derived from an EMBL/GenBank/DDBJ whole genome shotgun (WGS) entry which is preliminary data.</text>
</comment>
<name>A0A5B2UUB9_9PSED</name>
<sequence length="147" mass="16345">MLDSQEIEKNLLNAQGKFEYTVDGGVVVIPVYKYTHFFQNRTYTVFIGRDTDSSVQQTGVHLLFTYDKSLEFWGGDVPPGGDLIANFYNAGEVWGSQAGSITGMFSASQGAAFFQFDFTAQRNSQVKRIKGCLLLKESNFSSLIDLV</sequence>
<evidence type="ECO:0000313" key="1">
    <source>
        <dbReference type="EMBL" id="KAA2229559.1"/>
    </source>
</evidence>
<accession>A0A5B2UUB9</accession>
<dbReference type="EMBL" id="VUOL01000007">
    <property type="protein sequence ID" value="KAA2229559.1"/>
    <property type="molecule type" value="Genomic_DNA"/>
</dbReference>
<organism evidence="1 2">
    <name type="scientific">Pseudomonas brenneri</name>
    <dbReference type="NCBI Taxonomy" id="129817"/>
    <lineage>
        <taxon>Bacteria</taxon>
        <taxon>Pseudomonadati</taxon>
        <taxon>Pseudomonadota</taxon>
        <taxon>Gammaproteobacteria</taxon>
        <taxon>Pseudomonadales</taxon>
        <taxon>Pseudomonadaceae</taxon>
        <taxon>Pseudomonas</taxon>
    </lineage>
</organism>